<gene>
    <name evidence="2" type="primary">gatD</name>
    <name evidence="4" type="ORF">ACFSOY_13250</name>
</gene>
<dbReference type="Proteomes" id="UP001597343">
    <property type="component" value="Unassembled WGS sequence"/>
</dbReference>
<dbReference type="InterPro" id="IPR043702">
    <property type="entry name" value="Lipid_II_synth_GatD"/>
</dbReference>
<keyword evidence="1 2" id="KW-0315">Glutamine amidotransferase</keyword>
<sequence>MQLSIAHLYPDLLDLYSDRGNVIILQKRAEWRGLRVTVDEVTVGHEPDLSSYDILVMGGGMDREQGIVAEDLQKRRQNLEKAVAKGTVILAVCGGYQLLGNYFETSGGQRIPGLGLLDIHTVGAKERMVGNVVAEMEIDGVKTNVIGYENHSGKTYLGAQVQPMMKVIKGYGNSGEDAFEGVRQGSIFGTYLHGPLLAKNPALADHLITLALRRRDLSFTLDRIDDQLEARTQQKLYKRLVESR</sequence>
<proteinExistence type="inferred from homology"/>
<dbReference type="InterPro" id="IPR029062">
    <property type="entry name" value="Class_I_gatase-like"/>
</dbReference>
<feature type="active site" description="Nucleophile" evidence="2">
    <location>
        <position position="93"/>
    </location>
</feature>
<evidence type="ECO:0000259" key="3">
    <source>
        <dbReference type="Pfam" id="PF07685"/>
    </source>
</evidence>
<comment type="subunit">
    <text evidence="2">Forms a heterodimer with MurT.</text>
</comment>
<dbReference type="CDD" id="cd01750">
    <property type="entry name" value="GATase1_CobQ"/>
    <property type="match status" value="1"/>
</dbReference>
<organism evidence="4 5">
    <name type="scientific">Tumebacillus lipolyticus</name>
    <dbReference type="NCBI Taxonomy" id="1280370"/>
    <lineage>
        <taxon>Bacteria</taxon>
        <taxon>Bacillati</taxon>
        <taxon>Bacillota</taxon>
        <taxon>Bacilli</taxon>
        <taxon>Bacillales</taxon>
        <taxon>Alicyclobacillaceae</taxon>
        <taxon>Tumebacillus</taxon>
    </lineage>
</organism>
<evidence type="ECO:0000256" key="1">
    <source>
        <dbReference type="ARBA" id="ARBA00022962"/>
    </source>
</evidence>
<dbReference type="HAMAP" id="MF_02213">
    <property type="entry name" value="Lipid_II_synth_GatD"/>
    <property type="match status" value="1"/>
</dbReference>
<dbReference type="Pfam" id="PF07685">
    <property type="entry name" value="GATase_3"/>
    <property type="match status" value="1"/>
</dbReference>
<comment type="catalytic activity">
    <reaction evidence="2">
        <text>L-glutamine + H2O = L-glutamate + NH4(+)</text>
        <dbReference type="Rhea" id="RHEA:15889"/>
        <dbReference type="ChEBI" id="CHEBI:15377"/>
        <dbReference type="ChEBI" id="CHEBI:28938"/>
        <dbReference type="ChEBI" id="CHEBI:29985"/>
        <dbReference type="ChEBI" id="CHEBI:58359"/>
        <dbReference type="EC" id="3.5.1.2"/>
    </reaction>
</comment>
<feature type="domain" description="CobB/CobQ-like glutamine amidotransferase" evidence="3">
    <location>
        <begin position="5"/>
        <end position="200"/>
    </location>
</feature>
<keyword evidence="2" id="KW-0436">Ligase</keyword>
<keyword evidence="2" id="KW-0573">Peptidoglycan synthesis</keyword>
<keyword evidence="2" id="KW-0133">Cell shape</keyword>
<dbReference type="InterPro" id="IPR011698">
    <property type="entry name" value="GATase_3"/>
</dbReference>
<dbReference type="EC" id="3.5.1.2" evidence="2"/>
<protein>
    <recommendedName>
        <fullName evidence="2">Lipid II isoglutaminyl synthase (glutamine-hydrolyzing) subunit GatD</fullName>
        <ecNumber evidence="2">6.3.5.13</ecNumber>
    </recommendedName>
    <alternativeName>
        <fullName evidence="2">Lipid II isoglutaminyl synthase glutaminase subunit</fullName>
        <ecNumber evidence="2">3.5.1.2</ecNumber>
    </alternativeName>
</protein>
<evidence type="ECO:0000256" key="2">
    <source>
        <dbReference type="HAMAP-Rule" id="MF_02213"/>
    </source>
</evidence>
<accession>A0ABW4ZY72</accession>
<feature type="active site" evidence="2">
    <location>
        <position position="193"/>
    </location>
</feature>
<comment type="catalytic activity">
    <reaction evidence="2">
        <text>beta-D-GlcNAc-(1-&gt;4)-Mur2Ac(oyl-L-Ala-gamma-D-Glu-L-Lys-D-Ala-D-Ala)-di-trans,octa-cis-undecaprenyl diphosphate + L-glutamine + ATP + H2O = beta-D-GlcNAc-(1-&gt;4)-Mur2Ac(oyl-L-Ala-D-isoglutaminyl-L-Lys-D-Ala-D-Ala)-di-trans,octa-cis-undecaprenyl diphosphate + L-glutamate + ADP + phosphate + H(+)</text>
        <dbReference type="Rhea" id="RHEA:57928"/>
        <dbReference type="ChEBI" id="CHEBI:15377"/>
        <dbReference type="ChEBI" id="CHEBI:15378"/>
        <dbReference type="ChEBI" id="CHEBI:29985"/>
        <dbReference type="ChEBI" id="CHEBI:30616"/>
        <dbReference type="ChEBI" id="CHEBI:43474"/>
        <dbReference type="ChEBI" id="CHEBI:58359"/>
        <dbReference type="ChEBI" id="CHEBI:60033"/>
        <dbReference type="ChEBI" id="CHEBI:62233"/>
        <dbReference type="ChEBI" id="CHEBI:456216"/>
        <dbReference type="EC" id="6.3.5.13"/>
    </reaction>
</comment>
<keyword evidence="2" id="KW-0961">Cell wall biogenesis/degradation</keyword>
<dbReference type="EC" id="6.3.5.13" evidence="2"/>
<keyword evidence="5" id="KW-1185">Reference proteome</keyword>
<reference evidence="5" key="1">
    <citation type="journal article" date="2019" name="Int. J. Syst. Evol. Microbiol.">
        <title>The Global Catalogue of Microorganisms (GCM) 10K type strain sequencing project: providing services to taxonomists for standard genome sequencing and annotation.</title>
        <authorList>
            <consortium name="The Broad Institute Genomics Platform"/>
            <consortium name="The Broad Institute Genome Sequencing Center for Infectious Disease"/>
            <person name="Wu L."/>
            <person name="Ma J."/>
        </authorList>
    </citation>
    <scope>NUCLEOTIDE SEQUENCE [LARGE SCALE GENOMIC DNA]</scope>
    <source>
        <strain evidence="5">CGMCC 1.13574</strain>
    </source>
</reference>
<comment type="similarity">
    <text evidence="2">Belongs to the CobB/CobQ family. GatD subfamily.</text>
</comment>
<evidence type="ECO:0000313" key="4">
    <source>
        <dbReference type="EMBL" id="MFD2170952.1"/>
    </source>
</evidence>
<dbReference type="PANTHER" id="PTHR21343:SF9">
    <property type="entry name" value="LIPID II ISOGLUTAMINYL SYNTHASE (GLUTAMINE-HYDROLYZING) SUBUNIT GATD"/>
    <property type="match status" value="1"/>
</dbReference>
<dbReference type="PANTHER" id="PTHR21343">
    <property type="entry name" value="DETHIOBIOTIN SYNTHETASE"/>
    <property type="match status" value="1"/>
</dbReference>
<comment type="function">
    <text evidence="2">The lipid II isoglutaminyl synthase complex catalyzes the formation of alpha-D-isoglutamine in the cell wall lipid II stem peptide. The GatD subunit catalyzes the hydrolysis of glutamine to glutamate and ammonia. The resulting ammonia molecule is channeled to the active site of MurT.</text>
</comment>
<dbReference type="EMBL" id="JBHUIO010000008">
    <property type="protein sequence ID" value="MFD2170952.1"/>
    <property type="molecule type" value="Genomic_DNA"/>
</dbReference>
<dbReference type="InterPro" id="IPR033949">
    <property type="entry name" value="CobQ_GATase1"/>
</dbReference>
<keyword evidence="2" id="KW-0378">Hydrolase</keyword>
<name>A0ABW4ZY72_9BACL</name>
<dbReference type="RefSeq" id="WP_386047365.1">
    <property type="nucleotide sequence ID" value="NZ_JBHUIO010000008.1"/>
</dbReference>
<dbReference type="Gene3D" id="3.40.50.880">
    <property type="match status" value="1"/>
</dbReference>
<dbReference type="PROSITE" id="PS51274">
    <property type="entry name" value="GATASE_COBBQ"/>
    <property type="match status" value="1"/>
</dbReference>
<feature type="binding site" evidence="2">
    <location>
        <position position="127"/>
    </location>
    <ligand>
        <name>substrate</name>
    </ligand>
</feature>
<dbReference type="SUPFAM" id="SSF52317">
    <property type="entry name" value="Class I glutamine amidotransferase-like"/>
    <property type="match status" value="1"/>
</dbReference>
<evidence type="ECO:0000313" key="5">
    <source>
        <dbReference type="Proteomes" id="UP001597343"/>
    </source>
</evidence>
<comment type="caution">
    <text evidence="4">The sequence shown here is derived from an EMBL/GenBank/DDBJ whole genome shotgun (WGS) entry which is preliminary data.</text>
</comment>
<comment type="pathway">
    <text evidence="2">Cell wall biogenesis; peptidoglycan biosynthesis.</text>
</comment>